<gene>
    <name evidence="2" type="ORF">OESDEN_06202</name>
</gene>
<dbReference type="EMBL" id="KN550562">
    <property type="protein sequence ID" value="KHJ93880.1"/>
    <property type="molecule type" value="Genomic_DNA"/>
</dbReference>
<keyword evidence="1" id="KW-0732">Signal</keyword>
<evidence type="ECO:0000256" key="1">
    <source>
        <dbReference type="SAM" id="SignalP"/>
    </source>
</evidence>
<feature type="chain" id="PRO_5002082158" evidence="1">
    <location>
        <begin position="20"/>
        <end position="83"/>
    </location>
</feature>
<evidence type="ECO:0000313" key="2">
    <source>
        <dbReference type="EMBL" id="KHJ93880.1"/>
    </source>
</evidence>
<accession>A0A0B1TER4</accession>
<dbReference type="Proteomes" id="UP000053660">
    <property type="component" value="Unassembled WGS sequence"/>
</dbReference>
<reference evidence="2 3" key="1">
    <citation type="submission" date="2014-03" db="EMBL/GenBank/DDBJ databases">
        <title>Draft genome of the hookworm Oesophagostomum dentatum.</title>
        <authorList>
            <person name="Mitreva M."/>
        </authorList>
    </citation>
    <scope>NUCLEOTIDE SEQUENCE [LARGE SCALE GENOMIC DNA]</scope>
    <source>
        <strain evidence="2 3">OD-Hann</strain>
    </source>
</reference>
<evidence type="ECO:0000313" key="3">
    <source>
        <dbReference type="Proteomes" id="UP000053660"/>
    </source>
</evidence>
<sequence>MNSRWLQLCVFAIGVFVIATPNPNFKARLYKSALEFLSKTTKEVIEKQFKKLEFPDVEYNITVGPGSGTFNAYMKYEKLMMPK</sequence>
<dbReference type="GO" id="GO:0008289">
    <property type="term" value="F:lipid binding"/>
    <property type="evidence" value="ECO:0007669"/>
    <property type="project" value="InterPro"/>
</dbReference>
<name>A0A0B1TER4_OESDE</name>
<organism evidence="2 3">
    <name type="scientific">Oesophagostomum dentatum</name>
    <name type="common">Nodular worm</name>
    <dbReference type="NCBI Taxonomy" id="61180"/>
    <lineage>
        <taxon>Eukaryota</taxon>
        <taxon>Metazoa</taxon>
        <taxon>Ecdysozoa</taxon>
        <taxon>Nematoda</taxon>
        <taxon>Chromadorea</taxon>
        <taxon>Rhabditida</taxon>
        <taxon>Rhabditina</taxon>
        <taxon>Rhabditomorpha</taxon>
        <taxon>Strongyloidea</taxon>
        <taxon>Strongylidae</taxon>
        <taxon>Oesophagostomum</taxon>
    </lineage>
</organism>
<protein>
    <submittedName>
        <fullName evidence="2">Uncharacterized protein</fullName>
    </submittedName>
</protein>
<keyword evidence="3" id="KW-1185">Reference proteome</keyword>
<dbReference type="InterPro" id="IPR017943">
    <property type="entry name" value="Bactericidal_perm-incr_a/b_dom"/>
</dbReference>
<proteinExistence type="predicted"/>
<feature type="signal peptide" evidence="1">
    <location>
        <begin position="1"/>
        <end position="19"/>
    </location>
</feature>
<dbReference type="AlphaFoldDB" id="A0A0B1TER4"/>
<dbReference type="SUPFAM" id="SSF55394">
    <property type="entry name" value="Bactericidal permeability-increasing protein, BPI"/>
    <property type="match status" value="1"/>
</dbReference>